<dbReference type="SMART" id="SM00354">
    <property type="entry name" value="HTH_LACI"/>
    <property type="match status" value="1"/>
</dbReference>
<dbReference type="Gene3D" id="1.10.260.40">
    <property type="entry name" value="lambda repressor-like DNA-binding domains"/>
    <property type="match status" value="1"/>
</dbReference>
<gene>
    <name evidence="5" type="ORF">J2Z79_000686</name>
</gene>
<keyword evidence="1" id="KW-0805">Transcription regulation</keyword>
<comment type="caution">
    <text evidence="5">The sequence shown here is derived from an EMBL/GenBank/DDBJ whole genome shotgun (WGS) entry which is preliminary data.</text>
</comment>
<protein>
    <submittedName>
        <fullName evidence="5">LacI family transcriptional regulator</fullName>
    </submittedName>
</protein>
<evidence type="ECO:0000256" key="3">
    <source>
        <dbReference type="ARBA" id="ARBA00023163"/>
    </source>
</evidence>
<evidence type="ECO:0000256" key="1">
    <source>
        <dbReference type="ARBA" id="ARBA00023015"/>
    </source>
</evidence>
<dbReference type="CDD" id="cd06292">
    <property type="entry name" value="PBP1_AglR_RafR-like"/>
    <property type="match status" value="1"/>
</dbReference>
<dbReference type="InterPro" id="IPR046335">
    <property type="entry name" value="LacI/GalR-like_sensor"/>
</dbReference>
<dbReference type="Proteomes" id="UP001519289">
    <property type="component" value="Unassembled WGS sequence"/>
</dbReference>
<dbReference type="EMBL" id="JAGGLG010000004">
    <property type="protein sequence ID" value="MBP2017303.1"/>
    <property type="molecule type" value="Genomic_DNA"/>
</dbReference>
<organism evidence="5 6">
    <name type="scientific">Symbiobacterium terraclitae</name>
    <dbReference type="NCBI Taxonomy" id="557451"/>
    <lineage>
        <taxon>Bacteria</taxon>
        <taxon>Bacillati</taxon>
        <taxon>Bacillota</taxon>
        <taxon>Clostridia</taxon>
        <taxon>Eubacteriales</taxon>
        <taxon>Symbiobacteriaceae</taxon>
        <taxon>Symbiobacterium</taxon>
    </lineage>
</organism>
<dbReference type="InterPro" id="IPR028082">
    <property type="entry name" value="Peripla_BP_I"/>
</dbReference>
<keyword evidence="6" id="KW-1185">Reference proteome</keyword>
<evidence type="ECO:0000259" key="4">
    <source>
        <dbReference type="PROSITE" id="PS50932"/>
    </source>
</evidence>
<name>A0ABS4JP51_9FIRM</name>
<dbReference type="PANTHER" id="PTHR30146">
    <property type="entry name" value="LACI-RELATED TRANSCRIPTIONAL REPRESSOR"/>
    <property type="match status" value="1"/>
</dbReference>
<dbReference type="CDD" id="cd01392">
    <property type="entry name" value="HTH_LacI"/>
    <property type="match status" value="1"/>
</dbReference>
<dbReference type="InterPro" id="IPR010982">
    <property type="entry name" value="Lambda_DNA-bd_dom_sf"/>
</dbReference>
<dbReference type="Pfam" id="PF13377">
    <property type="entry name" value="Peripla_BP_3"/>
    <property type="match status" value="1"/>
</dbReference>
<dbReference type="Pfam" id="PF00356">
    <property type="entry name" value="LacI"/>
    <property type="match status" value="1"/>
</dbReference>
<reference evidence="5 6" key="1">
    <citation type="submission" date="2021-03" db="EMBL/GenBank/DDBJ databases">
        <title>Genomic Encyclopedia of Type Strains, Phase IV (KMG-IV): sequencing the most valuable type-strain genomes for metagenomic binning, comparative biology and taxonomic classification.</title>
        <authorList>
            <person name="Goeker M."/>
        </authorList>
    </citation>
    <scope>NUCLEOTIDE SEQUENCE [LARGE SCALE GENOMIC DNA]</scope>
    <source>
        <strain evidence="5 6">DSM 27138</strain>
    </source>
</reference>
<keyword evidence="3" id="KW-0804">Transcription</keyword>
<evidence type="ECO:0000256" key="2">
    <source>
        <dbReference type="ARBA" id="ARBA00023125"/>
    </source>
</evidence>
<evidence type="ECO:0000313" key="6">
    <source>
        <dbReference type="Proteomes" id="UP001519289"/>
    </source>
</evidence>
<feature type="domain" description="HTH lacI-type" evidence="4">
    <location>
        <begin position="3"/>
        <end position="57"/>
    </location>
</feature>
<proteinExistence type="predicted"/>
<dbReference type="PROSITE" id="PS50932">
    <property type="entry name" value="HTH_LACI_2"/>
    <property type="match status" value="1"/>
</dbReference>
<dbReference type="InterPro" id="IPR000843">
    <property type="entry name" value="HTH_LacI"/>
</dbReference>
<dbReference type="Gene3D" id="3.40.50.2300">
    <property type="match status" value="2"/>
</dbReference>
<dbReference type="RefSeq" id="WP_209465452.1">
    <property type="nucleotide sequence ID" value="NZ_JAGGLG010000004.1"/>
</dbReference>
<keyword evidence="2" id="KW-0238">DNA-binding</keyword>
<accession>A0ABS4JP51</accession>
<sequence>MAVTIRQVARHAGVSVATVSYVLNNDPRVSPETRERVLASIRELDYHPNSWAQGLARRQADIVGLLMPAPRHADPFLLELISGVMDVTAEHHVGLLLLHPGNNADDLPRELLRRRLGGVVVLESQALDPRVEWLQKRSIPFVLFGRCHQPVDYWIDVDNAAGVRMAVEHLVGLGHRRIGFISAPLKYMFAQFRMAGYREALDLHDLPFDPALVHAGDLSEESGYTAAAALLGQPEPPTAIMAASDIMATGALRAIKERGLRVPDDVALVGFDGTPLSAYTDPPLTTVRQPVYDIGRKVAELLLKVVANPETGSHGELIQPTLLVRGSSAARGAE</sequence>
<dbReference type="SUPFAM" id="SSF47413">
    <property type="entry name" value="lambda repressor-like DNA-binding domains"/>
    <property type="match status" value="1"/>
</dbReference>
<dbReference type="SUPFAM" id="SSF53822">
    <property type="entry name" value="Periplasmic binding protein-like I"/>
    <property type="match status" value="1"/>
</dbReference>
<dbReference type="PANTHER" id="PTHR30146:SF109">
    <property type="entry name" value="HTH-TYPE TRANSCRIPTIONAL REGULATOR GALS"/>
    <property type="match status" value="1"/>
</dbReference>
<evidence type="ECO:0000313" key="5">
    <source>
        <dbReference type="EMBL" id="MBP2017303.1"/>
    </source>
</evidence>